<dbReference type="InterPro" id="IPR036890">
    <property type="entry name" value="HATPase_C_sf"/>
</dbReference>
<comment type="catalytic activity">
    <reaction evidence="1">
        <text>ATP + protein L-histidine = ADP + protein N-phospho-L-histidine.</text>
        <dbReference type="EC" id="2.7.13.3"/>
    </reaction>
</comment>
<dbReference type="Pfam" id="PF02518">
    <property type="entry name" value="HATPase_c"/>
    <property type="match status" value="1"/>
</dbReference>
<dbReference type="CDD" id="cd00130">
    <property type="entry name" value="PAS"/>
    <property type="match status" value="1"/>
</dbReference>
<dbReference type="CDD" id="cd00082">
    <property type="entry name" value="HisKA"/>
    <property type="match status" value="1"/>
</dbReference>
<dbReference type="InterPro" id="IPR004358">
    <property type="entry name" value="Sig_transdc_His_kin-like_C"/>
</dbReference>
<evidence type="ECO:0000256" key="6">
    <source>
        <dbReference type="ARBA" id="ARBA00023012"/>
    </source>
</evidence>
<dbReference type="EC" id="2.7.13.3" evidence="2"/>
<dbReference type="Pfam" id="PF00512">
    <property type="entry name" value="HisKA"/>
    <property type="match status" value="1"/>
</dbReference>
<name>A0ABQ3VM71_9CHLR</name>
<evidence type="ECO:0000259" key="9">
    <source>
        <dbReference type="PROSITE" id="PS50112"/>
    </source>
</evidence>
<dbReference type="Pfam" id="PF00989">
    <property type="entry name" value="PAS"/>
    <property type="match status" value="1"/>
</dbReference>
<dbReference type="PANTHER" id="PTHR43711:SF1">
    <property type="entry name" value="HISTIDINE KINASE 1"/>
    <property type="match status" value="1"/>
</dbReference>
<evidence type="ECO:0000256" key="1">
    <source>
        <dbReference type="ARBA" id="ARBA00000085"/>
    </source>
</evidence>
<dbReference type="SMART" id="SM00387">
    <property type="entry name" value="HATPase_c"/>
    <property type="match status" value="1"/>
</dbReference>
<dbReference type="PANTHER" id="PTHR43711">
    <property type="entry name" value="TWO-COMPONENT HISTIDINE KINASE"/>
    <property type="match status" value="1"/>
</dbReference>
<dbReference type="SUPFAM" id="SSF47384">
    <property type="entry name" value="Homodimeric domain of signal transducing histidine kinase"/>
    <property type="match status" value="1"/>
</dbReference>
<keyword evidence="4" id="KW-0808">Transferase</keyword>
<comment type="caution">
    <text evidence="10">The sequence shown here is derived from an EMBL/GenBank/DDBJ whole genome shotgun (WGS) entry which is preliminary data.</text>
</comment>
<feature type="domain" description="PAS" evidence="9">
    <location>
        <begin position="32"/>
        <end position="102"/>
    </location>
</feature>
<gene>
    <name evidence="10" type="ORF">KSZ_53080</name>
</gene>
<dbReference type="Gene3D" id="1.10.287.130">
    <property type="match status" value="1"/>
</dbReference>
<dbReference type="InterPro" id="IPR003594">
    <property type="entry name" value="HATPase_dom"/>
</dbReference>
<dbReference type="Gene3D" id="3.30.565.10">
    <property type="entry name" value="Histidine kinase-like ATPase, C-terminal domain"/>
    <property type="match status" value="1"/>
</dbReference>
<accession>A0ABQ3VM71</accession>
<keyword evidence="11" id="KW-1185">Reference proteome</keyword>
<dbReference type="SMART" id="SM00091">
    <property type="entry name" value="PAS"/>
    <property type="match status" value="1"/>
</dbReference>
<dbReference type="Gene3D" id="3.30.450.20">
    <property type="entry name" value="PAS domain"/>
    <property type="match status" value="1"/>
</dbReference>
<dbReference type="NCBIfam" id="TIGR00229">
    <property type="entry name" value="sensory_box"/>
    <property type="match status" value="1"/>
</dbReference>
<feature type="domain" description="Histidine kinase" evidence="8">
    <location>
        <begin position="268"/>
        <end position="509"/>
    </location>
</feature>
<protein>
    <recommendedName>
        <fullName evidence="2">histidine kinase</fullName>
        <ecNumber evidence="2">2.7.13.3</ecNumber>
    </recommendedName>
</protein>
<dbReference type="Proteomes" id="UP000635565">
    <property type="component" value="Unassembled WGS sequence"/>
</dbReference>
<organism evidence="10 11">
    <name type="scientific">Dictyobacter formicarum</name>
    <dbReference type="NCBI Taxonomy" id="2778368"/>
    <lineage>
        <taxon>Bacteria</taxon>
        <taxon>Bacillati</taxon>
        <taxon>Chloroflexota</taxon>
        <taxon>Ktedonobacteria</taxon>
        <taxon>Ktedonobacterales</taxon>
        <taxon>Dictyobacteraceae</taxon>
        <taxon>Dictyobacter</taxon>
    </lineage>
</organism>
<evidence type="ECO:0000259" key="8">
    <source>
        <dbReference type="PROSITE" id="PS50109"/>
    </source>
</evidence>
<dbReference type="PROSITE" id="PS50112">
    <property type="entry name" value="PAS"/>
    <property type="match status" value="1"/>
</dbReference>
<evidence type="ECO:0000313" key="11">
    <source>
        <dbReference type="Proteomes" id="UP000635565"/>
    </source>
</evidence>
<evidence type="ECO:0000256" key="2">
    <source>
        <dbReference type="ARBA" id="ARBA00012438"/>
    </source>
</evidence>
<reference evidence="10 11" key="1">
    <citation type="journal article" date="2021" name="Int. J. Syst. Evol. Microbiol.">
        <title>Reticulibacter mediterranei gen. nov., sp. nov., within the new family Reticulibacteraceae fam. nov., and Ktedonospora formicarum gen. nov., sp. nov., Ktedonobacter robiniae sp. nov., Dictyobacter formicarum sp. nov. and Dictyobacter arantiisoli sp. nov., belonging to the class Ktedonobacteria.</title>
        <authorList>
            <person name="Yabe S."/>
            <person name="Zheng Y."/>
            <person name="Wang C.M."/>
            <person name="Sakai Y."/>
            <person name="Abe K."/>
            <person name="Yokota A."/>
            <person name="Donadio S."/>
            <person name="Cavaletti L."/>
            <person name="Monciardini P."/>
        </authorList>
    </citation>
    <scope>NUCLEOTIDE SEQUENCE [LARGE SCALE GENOMIC DNA]</scope>
    <source>
        <strain evidence="10 11">SOSP1-9</strain>
    </source>
</reference>
<feature type="compositionally biased region" description="Polar residues" evidence="7">
    <location>
        <begin position="190"/>
        <end position="199"/>
    </location>
</feature>
<keyword evidence="6" id="KW-0902">Two-component regulatory system</keyword>
<evidence type="ECO:0000256" key="3">
    <source>
        <dbReference type="ARBA" id="ARBA00022553"/>
    </source>
</evidence>
<dbReference type="InterPro" id="IPR000014">
    <property type="entry name" value="PAS"/>
</dbReference>
<dbReference type="InterPro" id="IPR035965">
    <property type="entry name" value="PAS-like_dom_sf"/>
</dbReference>
<dbReference type="InterPro" id="IPR050736">
    <property type="entry name" value="Sensor_HK_Regulatory"/>
</dbReference>
<dbReference type="PRINTS" id="PR00344">
    <property type="entry name" value="BCTRLSENSOR"/>
</dbReference>
<evidence type="ECO:0000256" key="5">
    <source>
        <dbReference type="ARBA" id="ARBA00022777"/>
    </source>
</evidence>
<keyword evidence="3" id="KW-0597">Phosphoprotein</keyword>
<sequence>MENKDTIAFGNVWNPMGKQSEKKQVVPWKQEHEMPYQMLFEQSALGIIALSAGGRWLQTNGTFCQMLGYSRRELWQQAFPRIIYAEDRAACLDLFHRIVTGDIATASIVMRYLKRDGTPLRVKTTFSASGQRASRHYAVLGFVEAIEDSQPAEKPSTMAIYALPTPAKDEPNQEELPEQEPLLFESSSQPSQLKPTENSQQQLMEELERLELLLSTSASQSEIRTLGHELAVLTRNVLDYALAERDDALAQVTTLREARTRMEDFLSVASHELRTPLTTIKANTQLAMRRLKSVLQRPELQLEGTDSKVRASLEMLERVERQIGVLNRLVGDMLDVSRIQGNRLQVHIHQGPCDLRPIIEAAVREQHKAMPERTINIRFPGDEPILIMVDPDRLQQVLDNYLLNALKYSEAQQPVLVNVQVEQAAATGGSQVRVTVHDKGPGIAPEEQARIWECFYQSPTIKVCSGSGVGMGLGLHISQTLIERQGGQVGVVSVMNEGSAFWFTLPLAQMEVEQAATEN</sequence>
<dbReference type="EMBL" id="BNJJ01000016">
    <property type="protein sequence ID" value="GHO87302.1"/>
    <property type="molecule type" value="Genomic_DNA"/>
</dbReference>
<dbReference type="SMART" id="SM00388">
    <property type="entry name" value="HisKA"/>
    <property type="match status" value="1"/>
</dbReference>
<feature type="region of interest" description="Disordered" evidence="7">
    <location>
        <begin position="167"/>
        <end position="200"/>
    </location>
</feature>
<proteinExistence type="predicted"/>
<dbReference type="SUPFAM" id="SSF55785">
    <property type="entry name" value="PYP-like sensor domain (PAS domain)"/>
    <property type="match status" value="1"/>
</dbReference>
<dbReference type="InterPro" id="IPR013767">
    <property type="entry name" value="PAS_fold"/>
</dbReference>
<evidence type="ECO:0000256" key="4">
    <source>
        <dbReference type="ARBA" id="ARBA00022679"/>
    </source>
</evidence>
<keyword evidence="5" id="KW-0418">Kinase</keyword>
<evidence type="ECO:0000256" key="7">
    <source>
        <dbReference type="SAM" id="MobiDB-lite"/>
    </source>
</evidence>
<feature type="compositionally biased region" description="Low complexity" evidence="7">
    <location>
        <begin position="179"/>
        <end position="189"/>
    </location>
</feature>
<dbReference type="InterPro" id="IPR003661">
    <property type="entry name" value="HisK_dim/P_dom"/>
</dbReference>
<evidence type="ECO:0000313" key="10">
    <source>
        <dbReference type="EMBL" id="GHO87302.1"/>
    </source>
</evidence>
<dbReference type="SUPFAM" id="SSF55874">
    <property type="entry name" value="ATPase domain of HSP90 chaperone/DNA topoisomerase II/histidine kinase"/>
    <property type="match status" value="1"/>
</dbReference>
<dbReference type="InterPro" id="IPR036097">
    <property type="entry name" value="HisK_dim/P_sf"/>
</dbReference>
<dbReference type="InterPro" id="IPR005467">
    <property type="entry name" value="His_kinase_dom"/>
</dbReference>
<dbReference type="PROSITE" id="PS50109">
    <property type="entry name" value="HIS_KIN"/>
    <property type="match status" value="1"/>
</dbReference>